<evidence type="ECO:0000256" key="6">
    <source>
        <dbReference type="ARBA" id="ARBA00045926"/>
    </source>
</evidence>
<keyword evidence="3" id="KW-0554">One-carbon metabolism</keyword>
<protein>
    <recommendedName>
        <fullName evidence="8">S-adenosyl-L-homocysteine hydrolase NAD binding domain-containing protein</fullName>
    </recommendedName>
</protein>
<dbReference type="InterPro" id="IPR020082">
    <property type="entry name" value="S-Ado-L-homoCys_hydrolase_CS"/>
</dbReference>
<organism evidence="9 10">
    <name type="scientific">Saguinus oedipus</name>
    <name type="common">Cotton-top tamarin</name>
    <name type="synonym">Oedipomidas oedipus</name>
    <dbReference type="NCBI Taxonomy" id="9490"/>
    <lineage>
        <taxon>Eukaryota</taxon>
        <taxon>Metazoa</taxon>
        <taxon>Chordata</taxon>
        <taxon>Craniata</taxon>
        <taxon>Vertebrata</taxon>
        <taxon>Euteleostomi</taxon>
        <taxon>Mammalia</taxon>
        <taxon>Eutheria</taxon>
        <taxon>Euarchontoglires</taxon>
        <taxon>Primates</taxon>
        <taxon>Haplorrhini</taxon>
        <taxon>Platyrrhini</taxon>
        <taxon>Cebidae</taxon>
        <taxon>Callitrichinae</taxon>
        <taxon>Saguinus</taxon>
    </lineage>
</organism>
<comment type="subunit">
    <text evidence="5">Homotetramer. Interaction with AHCYL1.</text>
</comment>
<dbReference type="PROSITE" id="PS00739">
    <property type="entry name" value="ADOHCYASE_2"/>
    <property type="match status" value="1"/>
</dbReference>
<accession>A0ABQ9UME1</accession>
<reference evidence="9 10" key="1">
    <citation type="submission" date="2023-05" db="EMBL/GenBank/DDBJ databases">
        <title>B98-5 Cell Line De Novo Hybrid Assembly: An Optical Mapping Approach.</title>
        <authorList>
            <person name="Kananen K."/>
            <person name="Auerbach J.A."/>
            <person name="Kautto E."/>
            <person name="Blachly J.S."/>
        </authorList>
    </citation>
    <scope>NUCLEOTIDE SEQUENCE [LARGE SCALE GENOMIC DNA]</scope>
    <source>
        <strain evidence="9">B95-8</strain>
        <tissue evidence="9">Cell line</tissue>
    </source>
</reference>
<evidence type="ECO:0000256" key="1">
    <source>
        <dbReference type="ARBA" id="ARBA00001911"/>
    </source>
</evidence>
<sequence length="90" mass="9619">MIVSWILKVPAINVNDSVTKSKFNKLYGCWEDPIDGIKWVTDVMIPGKVAVVAGYGNVGKGCAQALQGFKAHVIITQINSISALQAAMEG</sequence>
<dbReference type="Pfam" id="PF00670">
    <property type="entry name" value="AdoHcyase_NAD"/>
    <property type="match status" value="1"/>
</dbReference>
<gene>
    <name evidence="9" type="ORF">P7K49_023704</name>
</gene>
<dbReference type="SMART" id="SM00997">
    <property type="entry name" value="AdoHcyase_NAD"/>
    <property type="match status" value="1"/>
</dbReference>
<comment type="function">
    <text evidence="6">Catalyzes the hydrolysis of S-adenosyl-L-homocysteine to form adenosine and homocysteine. Binds copper ions.</text>
</comment>
<dbReference type="InterPro" id="IPR042172">
    <property type="entry name" value="Adenosylhomocyst_ase-like_sf"/>
</dbReference>
<dbReference type="InterPro" id="IPR036291">
    <property type="entry name" value="NAD(P)-bd_dom_sf"/>
</dbReference>
<evidence type="ECO:0000256" key="4">
    <source>
        <dbReference type="ARBA" id="ARBA00023027"/>
    </source>
</evidence>
<evidence type="ECO:0000256" key="2">
    <source>
        <dbReference type="ARBA" id="ARBA00007122"/>
    </source>
</evidence>
<dbReference type="PANTHER" id="PTHR23420:SF0">
    <property type="entry name" value="ADENOSYLHOMOCYSTEINASE"/>
    <property type="match status" value="1"/>
</dbReference>
<evidence type="ECO:0000313" key="10">
    <source>
        <dbReference type="Proteomes" id="UP001266305"/>
    </source>
</evidence>
<name>A0ABQ9UME1_SAGOE</name>
<evidence type="ECO:0000259" key="8">
    <source>
        <dbReference type="SMART" id="SM00997"/>
    </source>
</evidence>
<evidence type="ECO:0000256" key="3">
    <source>
        <dbReference type="ARBA" id="ARBA00022563"/>
    </source>
</evidence>
<comment type="catalytic activity">
    <reaction evidence="7">
        <text>S-adenosyl-L-homocysteine + H2O = L-homocysteine + adenosine</text>
        <dbReference type="Rhea" id="RHEA:21708"/>
        <dbReference type="ChEBI" id="CHEBI:15377"/>
        <dbReference type="ChEBI" id="CHEBI:16335"/>
        <dbReference type="ChEBI" id="CHEBI:57856"/>
        <dbReference type="ChEBI" id="CHEBI:58199"/>
        <dbReference type="EC" id="3.13.2.1"/>
    </reaction>
    <physiologicalReaction direction="left-to-right" evidence="7">
        <dbReference type="Rhea" id="RHEA:21709"/>
    </physiologicalReaction>
</comment>
<dbReference type="InterPro" id="IPR015878">
    <property type="entry name" value="Ado_hCys_hydrolase_NAD-bd"/>
</dbReference>
<keyword evidence="10" id="KW-1185">Reference proteome</keyword>
<evidence type="ECO:0000256" key="5">
    <source>
        <dbReference type="ARBA" id="ARBA00038791"/>
    </source>
</evidence>
<proteinExistence type="inferred from homology"/>
<keyword evidence="4" id="KW-0520">NAD</keyword>
<dbReference type="Gene3D" id="3.40.50.1480">
    <property type="entry name" value="Adenosylhomocysteinase-like"/>
    <property type="match status" value="1"/>
</dbReference>
<comment type="similarity">
    <text evidence="2">Belongs to the adenosylhomocysteinase family.</text>
</comment>
<dbReference type="PANTHER" id="PTHR23420">
    <property type="entry name" value="ADENOSYLHOMOCYSTEINASE"/>
    <property type="match status" value="1"/>
</dbReference>
<dbReference type="Proteomes" id="UP001266305">
    <property type="component" value="Unassembled WGS sequence"/>
</dbReference>
<dbReference type="Gene3D" id="3.40.50.720">
    <property type="entry name" value="NAD(P)-binding Rossmann-like Domain"/>
    <property type="match status" value="1"/>
</dbReference>
<comment type="cofactor">
    <cofactor evidence="1">
        <name>NAD(+)</name>
        <dbReference type="ChEBI" id="CHEBI:57540"/>
    </cofactor>
</comment>
<evidence type="ECO:0000313" key="9">
    <source>
        <dbReference type="EMBL" id="KAK2098253.1"/>
    </source>
</evidence>
<evidence type="ECO:0000256" key="7">
    <source>
        <dbReference type="ARBA" id="ARBA00047800"/>
    </source>
</evidence>
<comment type="caution">
    <text evidence="9">The sequence shown here is derived from an EMBL/GenBank/DDBJ whole genome shotgun (WGS) entry which is preliminary data.</text>
</comment>
<dbReference type="EMBL" id="JASSZA010000011">
    <property type="protein sequence ID" value="KAK2098253.1"/>
    <property type="molecule type" value="Genomic_DNA"/>
</dbReference>
<dbReference type="InterPro" id="IPR000043">
    <property type="entry name" value="Adenosylhomocysteinase-like"/>
</dbReference>
<dbReference type="SUPFAM" id="SSF51735">
    <property type="entry name" value="NAD(P)-binding Rossmann-fold domains"/>
    <property type="match status" value="1"/>
</dbReference>
<feature type="domain" description="S-adenosyl-L-homocysteine hydrolase NAD binding" evidence="8">
    <location>
        <begin position="25"/>
        <end position="90"/>
    </location>
</feature>